<name>A0A1Z4GF59_9CYAN</name>
<dbReference type="OrthoDB" id="8859217at2"/>
<gene>
    <name evidence="1" type="ORF">NIES21_19570</name>
</gene>
<sequence length="191" mass="21835">MGVENLDDDEDLYPHFDLDWMTIKSSDVSAVVNALELENIQQGSFGDFGDTANTFLFPTQNDWIIIIHQWEPRGSSAEYLNAMQQIVTELSQDFGEAQSFAAYEDVIFYTHWILAQNGILIRSFAKASETDLFRNFGEVTETESFIDWTDAELFPRMPEVIRLSQTWSTEPIFSNYPGDVVGVLGYKHLQL</sequence>
<reference evidence="1 2" key="1">
    <citation type="submission" date="2017-06" db="EMBL/GenBank/DDBJ databases">
        <title>Genome sequencing of cyanobaciteial culture collection at National Institute for Environmental Studies (NIES).</title>
        <authorList>
            <person name="Hirose Y."/>
            <person name="Shimura Y."/>
            <person name="Fujisawa T."/>
            <person name="Nakamura Y."/>
            <person name="Kawachi M."/>
        </authorList>
    </citation>
    <scope>NUCLEOTIDE SEQUENCE [LARGE SCALE GENOMIC DNA]</scope>
    <source>
        <strain evidence="1 2">NIES-21</strain>
    </source>
</reference>
<organism evidence="1 2">
    <name type="scientific">Anabaenopsis circularis NIES-21</name>
    <dbReference type="NCBI Taxonomy" id="1085406"/>
    <lineage>
        <taxon>Bacteria</taxon>
        <taxon>Bacillati</taxon>
        <taxon>Cyanobacteriota</taxon>
        <taxon>Cyanophyceae</taxon>
        <taxon>Nostocales</taxon>
        <taxon>Nodulariaceae</taxon>
        <taxon>Anabaenopsis</taxon>
    </lineage>
</organism>
<dbReference type="AlphaFoldDB" id="A0A1Z4GF59"/>
<protein>
    <submittedName>
        <fullName evidence="1">Uncharacterized protein</fullName>
    </submittedName>
</protein>
<accession>A0A1Z4GF59</accession>
<dbReference type="Proteomes" id="UP000218287">
    <property type="component" value="Chromosome"/>
</dbReference>
<keyword evidence="2" id="KW-1185">Reference proteome</keyword>
<evidence type="ECO:0000313" key="2">
    <source>
        <dbReference type="Proteomes" id="UP000218287"/>
    </source>
</evidence>
<proteinExistence type="predicted"/>
<dbReference type="EMBL" id="AP018174">
    <property type="protein sequence ID" value="BAY16134.1"/>
    <property type="molecule type" value="Genomic_DNA"/>
</dbReference>
<evidence type="ECO:0000313" key="1">
    <source>
        <dbReference type="EMBL" id="BAY16134.1"/>
    </source>
</evidence>